<protein>
    <submittedName>
        <fullName evidence="1">Type II restriction enzyme HgiDI</fullName>
        <ecNumber evidence="1">3.1.21.4</ecNumber>
    </submittedName>
</protein>
<dbReference type="EMBL" id="CDMN01000067">
    <property type="protein sequence ID" value="CRF44924.1"/>
    <property type="molecule type" value="Genomic_DNA"/>
</dbReference>
<reference evidence="5 6" key="3">
    <citation type="submission" date="2014-12" db="EMBL/GenBank/DDBJ databases">
        <authorList>
            <person name="Jaenicke S."/>
        </authorList>
    </citation>
    <scope>NUCLEOTIDE SEQUENCE [LARGE SCALE GENOMIC DNA]</scope>
</reference>
<dbReference type="InterPro" id="IPR019044">
    <property type="entry name" value="Restrct_endonuc_II_HindVP"/>
</dbReference>
<dbReference type="AlphaFoldDB" id="A0A0K2X535"/>
<dbReference type="GO" id="GO:0003677">
    <property type="term" value="F:DNA binding"/>
    <property type="evidence" value="ECO:0007669"/>
    <property type="project" value="InterPro"/>
</dbReference>
<dbReference type="STRING" id="1578720.HAL011_13380"/>
<keyword evidence="1" id="KW-0378">Hydrolase</keyword>
<proteinExistence type="predicted"/>
<reference evidence="1" key="1">
    <citation type="submission" date="2014-12" db="EMBL/GenBank/DDBJ databases">
        <title>Whole genome sequences of four Staphylococcus schleiferi canine isolates.</title>
        <authorList>
            <person name="Misic A.M."/>
            <person name="Cain C."/>
            <person name="Morris D.O."/>
            <person name="Rankin S."/>
            <person name="Beiting D."/>
        </authorList>
    </citation>
    <scope>NUCLEOTIDE SEQUENCE</scope>
    <source>
        <strain evidence="1">ASB11</strain>
        <strain evidence="2">ASB13</strain>
        <strain evidence="3">ASB9</strain>
    </source>
</reference>
<evidence type="ECO:0000313" key="3">
    <source>
        <dbReference type="EMBL" id="CRF44924.1"/>
    </source>
</evidence>
<sequence length="351" mass="40168">MVTKVKPALFGLQNSNRDFSQKQAWGKNQFNTAFPVSLCCYFEHHNINAIYLKIAKGAFAHAEIEIAQLLGKSTKDTDTYFTFETPFLPYQKYIVGKLPRIDMVVQNLTDNSQSCGLEIKLTALPDNSTCDLTEEDYGCELVVRPDTIVYLACSLAHALQDTNFLCNLIDFEIKDWSQEAQVLPHISNMLAFLRDIYNAIEHTQTPFLLQPIWKTLARHAKLAQHCLDIFVWSNAGFLHFLTEIAGCENPLKISRQQRTIIWLYKMLYSLSMSQKFDPKSIIDRLSYNTKNDKAFASSGNVTNPYMRCQRLLRPSITKEAIREIILGGGQNYLSPERRFDAVLFHSPELFS</sequence>
<evidence type="ECO:0000313" key="5">
    <source>
        <dbReference type="Proteomes" id="UP000041394"/>
    </source>
</evidence>
<dbReference type="Proteomes" id="UP000045175">
    <property type="component" value="Unassembled WGS sequence"/>
</dbReference>
<dbReference type="GO" id="GO:0009307">
    <property type="term" value="P:DNA restriction-modification system"/>
    <property type="evidence" value="ECO:0007669"/>
    <property type="project" value="InterPro"/>
</dbReference>
<name>A0A0K2X535_9HELI</name>
<accession>A0A0K2X535</accession>
<evidence type="ECO:0000313" key="2">
    <source>
        <dbReference type="EMBL" id="CRF43274.1"/>
    </source>
</evidence>
<dbReference type="Pfam" id="PF09519">
    <property type="entry name" value="RE_HindVP"/>
    <property type="match status" value="1"/>
</dbReference>
<organism evidence="1 4">
    <name type="scientific">Helicobacter ailurogastricus</name>
    <dbReference type="NCBI Taxonomy" id="1578720"/>
    <lineage>
        <taxon>Bacteria</taxon>
        <taxon>Pseudomonadati</taxon>
        <taxon>Campylobacterota</taxon>
        <taxon>Epsilonproteobacteria</taxon>
        <taxon>Campylobacterales</taxon>
        <taxon>Helicobacteraceae</taxon>
        <taxon>Helicobacter</taxon>
    </lineage>
</organism>
<evidence type="ECO:0000313" key="4">
    <source>
        <dbReference type="Proteomes" id="UP000038622"/>
    </source>
</evidence>
<evidence type="ECO:0000313" key="1">
    <source>
        <dbReference type="EMBL" id="CRF41537.1"/>
    </source>
</evidence>
<evidence type="ECO:0000313" key="6">
    <source>
        <dbReference type="Proteomes" id="UP000045175"/>
    </source>
</evidence>
<dbReference type="EMBL" id="CDML01000044">
    <property type="protein sequence ID" value="CRF41537.1"/>
    <property type="molecule type" value="Genomic_DNA"/>
</dbReference>
<reference evidence="4" key="2">
    <citation type="submission" date="2014-12" db="EMBL/GenBank/DDBJ databases">
        <authorList>
            <person name="Smet A."/>
        </authorList>
    </citation>
    <scope>NUCLEOTIDE SEQUENCE [LARGE SCALE GENOMIC DNA]</scope>
</reference>
<dbReference type="Proteomes" id="UP000038622">
    <property type="component" value="Unassembled WGS sequence"/>
</dbReference>
<dbReference type="RefSeq" id="WP_053941843.1">
    <property type="nucleotide sequence ID" value="NZ_CDMH01000059.1"/>
</dbReference>
<dbReference type="Proteomes" id="UP000041394">
    <property type="component" value="Unassembled WGS sequence"/>
</dbReference>
<dbReference type="GO" id="GO:0009036">
    <property type="term" value="F:type II site-specific deoxyribonuclease activity"/>
    <property type="evidence" value="ECO:0007669"/>
    <property type="project" value="UniProtKB-EC"/>
</dbReference>
<dbReference type="EMBL" id="CDMH01000059">
    <property type="protein sequence ID" value="CRF43274.1"/>
    <property type="molecule type" value="Genomic_DNA"/>
</dbReference>
<gene>
    <name evidence="1" type="ORF">HAL011_13380</name>
    <name evidence="2" type="ORF">HAL013_15000</name>
    <name evidence="3" type="ORF">HAL09_15490</name>
</gene>
<dbReference type="OrthoDB" id="1100091at2"/>
<dbReference type="EC" id="3.1.21.4" evidence="1"/>
<keyword evidence="4" id="KW-1185">Reference proteome</keyword>